<dbReference type="AlphaFoldDB" id="A0A8E2JHZ6"/>
<dbReference type="Gene3D" id="1.20.1250.20">
    <property type="entry name" value="MFS general substrate transporter like domains"/>
    <property type="match status" value="1"/>
</dbReference>
<feature type="transmembrane region" description="Helical" evidence="8">
    <location>
        <begin position="709"/>
        <end position="730"/>
    </location>
</feature>
<accession>A0A8E2JHZ6</accession>
<gene>
    <name evidence="10" type="ORF">K432DRAFT_441131</name>
</gene>
<dbReference type="PRINTS" id="PR00081">
    <property type="entry name" value="GDHRDH"/>
</dbReference>
<dbReference type="InterPro" id="IPR002347">
    <property type="entry name" value="SDR_fam"/>
</dbReference>
<evidence type="ECO:0000256" key="3">
    <source>
        <dbReference type="ARBA" id="ARBA00022448"/>
    </source>
</evidence>
<evidence type="ECO:0000256" key="8">
    <source>
        <dbReference type="SAM" id="Phobius"/>
    </source>
</evidence>
<feature type="transmembrane region" description="Helical" evidence="8">
    <location>
        <begin position="455"/>
        <end position="473"/>
    </location>
</feature>
<dbReference type="GO" id="GO:0016020">
    <property type="term" value="C:membrane"/>
    <property type="evidence" value="ECO:0007669"/>
    <property type="project" value="UniProtKB-SubCell"/>
</dbReference>
<feature type="transmembrane region" description="Helical" evidence="8">
    <location>
        <begin position="402"/>
        <end position="429"/>
    </location>
</feature>
<dbReference type="GO" id="GO:0005351">
    <property type="term" value="F:carbohydrate:proton symporter activity"/>
    <property type="evidence" value="ECO:0007669"/>
    <property type="project" value="TreeGrafter"/>
</dbReference>
<sequence>MTSTSDYLNSLFGLARKTAIVTGGTRGIGAALSIALASAGADIILLQRNPSSGGDVKDAVRALGRSCTTYECDLAQKVDFGLLINRICIDDGREVDILVNCAGVSHRSPAIDFPDERWDEIFQVNVNATFQLSRALARHWLQTSLAPGPLPSAKKIINVASVLSFSGSYGVAAYTSSKGAVAQLTKGLSNEWMSKGICVTALAPGYIKTDMTSGYSPDTEQLILARTPAGRMGLPEELAGAIVYLASRASDFSIAGTRAGEDVGGNSTILGGRYLLSNIGGRHLLSSMDGSYLLSNNCIVEVAGVAGRGGRVTAWPWRKRGGEKINAMSMFRSKEPCSIIKIPSFFPGFCHGLFAQKQKETHSQRNASKKTHSQRNASKKGILKDTFTSSTKMGKFIPSFTGYNWAIVMLMALGTTSVAYGLSAISGALGQGNFYKYMDLAADPSDPGYSHTSNYISATTGCLLSGAVLGVCVNGWGADYLGRRLALQIGTLVFVLGGALQAGSVNQGMFLAARFITGFGMGSLWTTIPMYQAELSTPDSRGFMVSMTGVMFALGYMLSGWINFGTYYAGLRNPESSFAWRFPLAFQLVPALLLFVGSPILPSSPRWLIEKGRHDEALAVLRRLHAHSGDVADEYARREFIQMTKQIAHDTQIQQQIGKLAIFRTAPNRKRLYLAFGLLWGCQFMGLTVVGTYGVLVYSSLGMTGSIPLLLQSIWVSISLPGNFFTAMFVDKVGRRTLLLIGAIGILVCLIFNTALQAEFLGTSNRAGQDASIFFIFVMIVLWSSCMDATQFVYLSEIFPSHLRAQGQALGMLGWMLSGVVLLVAAPIAMNKIHWKFLLINIGCTTLFIFCLYFFYPETRCKSIEDINAIFGDTVVLRFEGATKEEMDLYSKEIAQELEVQEVGEKSTEIRLK</sequence>
<keyword evidence="6 8" id="KW-1133">Transmembrane helix</keyword>
<dbReference type="Proteomes" id="UP000250266">
    <property type="component" value="Unassembled WGS sequence"/>
</dbReference>
<dbReference type="InterPro" id="IPR057326">
    <property type="entry name" value="KR_dom"/>
</dbReference>
<dbReference type="InterPro" id="IPR050360">
    <property type="entry name" value="MFS_Sugar_Transporters"/>
</dbReference>
<dbReference type="PRINTS" id="PR00080">
    <property type="entry name" value="SDRFAMILY"/>
</dbReference>
<dbReference type="Pfam" id="PF00083">
    <property type="entry name" value="Sugar_tr"/>
    <property type="match status" value="1"/>
</dbReference>
<evidence type="ECO:0000256" key="1">
    <source>
        <dbReference type="ARBA" id="ARBA00004141"/>
    </source>
</evidence>
<dbReference type="SMART" id="SM00822">
    <property type="entry name" value="PKS_KR"/>
    <property type="match status" value="1"/>
</dbReference>
<dbReference type="PROSITE" id="PS50850">
    <property type="entry name" value="MFS"/>
    <property type="match status" value="1"/>
</dbReference>
<evidence type="ECO:0000313" key="10">
    <source>
        <dbReference type="EMBL" id="OCK83027.1"/>
    </source>
</evidence>
<evidence type="ECO:0000256" key="2">
    <source>
        <dbReference type="ARBA" id="ARBA00010992"/>
    </source>
</evidence>
<dbReference type="PANTHER" id="PTHR48022:SF38">
    <property type="entry name" value="MAJOR FACILITATOR SUPERFAMILY (MFS) PROFILE DOMAIN-CONTAINING PROTEIN-RELATED"/>
    <property type="match status" value="1"/>
</dbReference>
<proteinExistence type="inferred from homology"/>
<feature type="transmembrane region" description="Helical" evidence="8">
    <location>
        <begin position="807"/>
        <end position="829"/>
    </location>
</feature>
<protein>
    <recommendedName>
        <fullName evidence="9">Major facilitator superfamily (MFS) profile domain-containing protein</fullName>
    </recommendedName>
</protein>
<comment type="similarity">
    <text evidence="2">Belongs to the major facilitator superfamily. Sugar transporter (TC 2.A.1.1) family.</text>
</comment>
<feature type="domain" description="Major facilitator superfamily (MFS) profile" evidence="9">
    <location>
        <begin position="407"/>
        <end position="860"/>
    </location>
</feature>
<feature type="transmembrane region" description="Helical" evidence="8">
    <location>
        <begin position="543"/>
        <end position="562"/>
    </location>
</feature>
<evidence type="ECO:0000256" key="7">
    <source>
        <dbReference type="ARBA" id="ARBA00023136"/>
    </source>
</evidence>
<evidence type="ECO:0000256" key="6">
    <source>
        <dbReference type="ARBA" id="ARBA00022989"/>
    </source>
</evidence>
<feature type="transmembrane region" description="Helical" evidence="8">
    <location>
        <begin position="485"/>
        <end position="503"/>
    </location>
</feature>
<dbReference type="SUPFAM" id="SSF103473">
    <property type="entry name" value="MFS general substrate transporter"/>
    <property type="match status" value="1"/>
</dbReference>
<dbReference type="Pfam" id="PF00106">
    <property type="entry name" value="adh_short"/>
    <property type="match status" value="1"/>
</dbReference>
<evidence type="ECO:0000256" key="4">
    <source>
        <dbReference type="ARBA" id="ARBA00022692"/>
    </source>
</evidence>
<evidence type="ECO:0000313" key="11">
    <source>
        <dbReference type="Proteomes" id="UP000250266"/>
    </source>
</evidence>
<dbReference type="InterPro" id="IPR005828">
    <property type="entry name" value="MFS_sugar_transport-like"/>
</dbReference>
<dbReference type="InterPro" id="IPR036259">
    <property type="entry name" value="MFS_trans_sf"/>
</dbReference>
<organism evidence="10 11">
    <name type="scientific">Lepidopterella palustris CBS 459.81</name>
    <dbReference type="NCBI Taxonomy" id="1314670"/>
    <lineage>
        <taxon>Eukaryota</taxon>
        <taxon>Fungi</taxon>
        <taxon>Dikarya</taxon>
        <taxon>Ascomycota</taxon>
        <taxon>Pezizomycotina</taxon>
        <taxon>Dothideomycetes</taxon>
        <taxon>Pleosporomycetidae</taxon>
        <taxon>Mytilinidiales</taxon>
        <taxon>Argynnaceae</taxon>
        <taxon>Lepidopterella</taxon>
    </lineage>
</organism>
<dbReference type="InterPro" id="IPR020846">
    <property type="entry name" value="MFS_dom"/>
</dbReference>
<dbReference type="InterPro" id="IPR036291">
    <property type="entry name" value="NAD(P)-bd_dom_sf"/>
</dbReference>
<feature type="transmembrane region" description="Helical" evidence="8">
    <location>
        <begin position="582"/>
        <end position="601"/>
    </location>
</feature>
<feature type="transmembrane region" description="Helical" evidence="8">
    <location>
        <begin position="737"/>
        <end position="756"/>
    </location>
</feature>
<dbReference type="SUPFAM" id="SSF51735">
    <property type="entry name" value="NAD(P)-binding Rossmann-fold domains"/>
    <property type="match status" value="1"/>
</dbReference>
<feature type="transmembrane region" description="Helical" evidence="8">
    <location>
        <begin position="509"/>
        <end position="531"/>
    </location>
</feature>
<keyword evidence="11" id="KW-1185">Reference proteome</keyword>
<dbReference type="InterPro" id="IPR005829">
    <property type="entry name" value="Sugar_transporter_CS"/>
</dbReference>
<dbReference type="OrthoDB" id="6612291at2759"/>
<dbReference type="EMBL" id="KV744871">
    <property type="protein sequence ID" value="OCK83027.1"/>
    <property type="molecule type" value="Genomic_DNA"/>
</dbReference>
<dbReference type="FunFam" id="1.20.1250.20:FF:000134">
    <property type="entry name" value="MFS sugar transporter protein"/>
    <property type="match status" value="1"/>
</dbReference>
<dbReference type="InterPro" id="IPR020904">
    <property type="entry name" value="Sc_DH/Rdtase_CS"/>
</dbReference>
<dbReference type="FunFam" id="3.40.50.720:FF:000084">
    <property type="entry name" value="Short-chain dehydrogenase reductase"/>
    <property type="match status" value="1"/>
</dbReference>
<comment type="subcellular location">
    <subcellularLocation>
        <location evidence="1">Membrane</location>
        <topology evidence="1">Multi-pass membrane protein</topology>
    </subcellularLocation>
</comment>
<evidence type="ECO:0000259" key="9">
    <source>
        <dbReference type="PROSITE" id="PS50850"/>
    </source>
</evidence>
<evidence type="ECO:0000256" key="5">
    <source>
        <dbReference type="ARBA" id="ARBA00022857"/>
    </source>
</evidence>
<keyword evidence="7 8" id="KW-0472">Membrane</keyword>
<keyword evidence="5" id="KW-0521">NADP</keyword>
<reference evidence="10 11" key="1">
    <citation type="journal article" date="2016" name="Nat. Commun.">
        <title>Ectomycorrhizal ecology is imprinted in the genome of the dominant symbiotic fungus Cenococcum geophilum.</title>
        <authorList>
            <consortium name="DOE Joint Genome Institute"/>
            <person name="Peter M."/>
            <person name="Kohler A."/>
            <person name="Ohm R.A."/>
            <person name="Kuo A."/>
            <person name="Krutzmann J."/>
            <person name="Morin E."/>
            <person name="Arend M."/>
            <person name="Barry K.W."/>
            <person name="Binder M."/>
            <person name="Choi C."/>
            <person name="Clum A."/>
            <person name="Copeland A."/>
            <person name="Grisel N."/>
            <person name="Haridas S."/>
            <person name="Kipfer T."/>
            <person name="LaButti K."/>
            <person name="Lindquist E."/>
            <person name="Lipzen A."/>
            <person name="Maire R."/>
            <person name="Meier B."/>
            <person name="Mihaltcheva S."/>
            <person name="Molinier V."/>
            <person name="Murat C."/>
            <person name="Poggeler S."/>
            <person name="Quandt C.A."/>
            <person name="Sperisen C."/>
            <person name="Tritt A."/>
            <person name="Tisserant E."/>
            <person name="Crous P.W."/>
            <person name="Henrissat B."/>
            <person name="Nehls U."/>
            <person name="Egli S."/>
            <person name="Spatafora J.W."/>
            <person name="Grigoriev I.V."/>
            <person name="Martin F.M."/>
        </authorList>
    </citation>
    <scope>NUCLEOTIDE SEQUENCE [LARGE SCALE GENOMIC DNA]</scope>
    <source>
        <strain evidence="10 11">CBS 459.81</strain>
    </source>
</reference>
<name>A0A8E2JHZ6_9PEZI</name>
<feature type="transmembrane region" description="Helical" evidence="8">
    <location>
        <begin position="835"/>
        <end position="856"/>
    </location>
</feature>
<dbReference type="PROSITE" id="PS00217">
    <property type="entry name" value="SUGAR_TRANSPORT_2"/>
    <property type="match status" value="1"/>
</dbReference>
<dbReference type="PROSITE" id="PS00216">
    <property type="entry name" value="SUGAR_TRANSPORT_1"/>
    <property type="match status" value="1"/>
</dbReference>
<keyword evidence="4 8" id="KW-0812">Transmembrane</keyword>
<keyword evidence="3" id="KW-0813">Transport</keyword>
<dbReference type="PROSITE" id="PS00061">
    <property type="entry name" value="ADH_SHORT"/>
    <property type="match status" value="1"/>
</dbReference>
<dbReference type="Gene3D" id="3.40.50.720">
    <property type="entry name" value="NAD(P)-binding Rossmann-like Domain"/>
    <property type="match status" value="1"/>
</dbReference>
<feature type="transmembrane region" description="Helical" evidence="8">
    <location>
        <begin position="771"/>
        <end position="795"/>
    </location>
</feature>
<feature type="transmembrane region" description="Helical" evidence="8">
    <location>
        <begin position="672"/>
        <end position="697"/>
    </location>
</feature>
<dbReference type="PANTHER" id="PTHR48022">
    <property type="entry name" value="PLASTIDIC GLUCOSE TRANSPORTER 4"/>
    <property type="match status" value="1"/>
</dbReference>